<gene>
    <name evidence="4" type="ORF">D5R93_02430</name>
</gene>
<reference evidence="4 5" key="1">
    <citation type="submission" date="2018-09" db="EMBL/GenBank/DDBJ databases">
        <authorList>
            <person name="Li J."/>
        </authorList>
    </citation>
    <scope>NUCLEOTIDE SEQUENCE [LARGE SCALE GENOMIC DNA]</scope>
    <source>
        <strain evidence="4 5">2129</strain>
    </source>
</reference>
<dbReference type="Pfam" id="PF17837">
    <property type="entry name" value="4PPT_N"/>
    <property type="match status" value="1"/>
</dbReference>
<dbReference type="InterPro" id="IPR041354">
    <property type="entry name" value="4PPT_N"/>
</dbReference>
<dbReference type="PRINTS" id="PR01399">
    <property type="entry name" value="ENTSNTHTASED"/>
</dbReference>
<keyword evidence="1 4" id="KW-0808">Transferase</keyword>
<dbReference type="EMBL" id="CP032514">
    <property type="protein sequence ID" value="AYD90745.1"/>
    <property type="molecule type" value="Genomic_DNA"/>
</dbReference>
<feature type="domain" description="4'-phosphopantetheinyl transferase" evidence="2">
    <location>
        <begin position="100"/>
        <end position="206"/>
    </location>
</feature>
<protein>
    <submittedName>
        <fullName evidence="4">4'-phosphopantetheinyl transferase superfamily protein</fullName>
    </submittedName>
</protein>
<evidence type="ECO:0000259" key="2">
    <source>
        <dbReference type="Pfam" id="PF01648"/>
    </source>
</evidence>
<dbReference type="PANTHER" id="PTHR38096">
    <property type="entry name" value="ENTEROBACTIN SYNTHASE COMPONENT D"/>
    <property type="match status" value="1"/>
</dbReference>
<proteinExistence type="predicted"/>
<evidence type="ECO:0000313" key="4">
    <source>
        <dbReference type="EMBL" id="AYD90745.1"/>
    </source>
</evidence>
<organism evidence="4 5">
    <name type="scientific">Actinomyces lilanjuaniae</name>
    <dbReference type="NCBI Taxonomy" id="2321394"/>
    <lineage>
        <taxon>Bacteria</taxon>
        <taxon>Bacillati</taxon>
        <taxon>Actinomycetota</taxon>
        <taxon>Actinomycetes</taxon>
        <taxon>Actinomycetales</taxon>
        <taxon>Actinomycetaceae</taxon>
        <taxon>Actinomyces</taxon>
    </lineage>
</organism>
<evidence type="ECO:0000256" key="1">
    <source>
        <dbReference type="ARBA" id="ARBA00022679"/>
    </source>
</evidence>
<feature type="domain" description="4'-phosphopantetheinyl transferase N-terminal" evidence="3">
    <location>
        <begin position="27"/>
        <end position="93"/>
    </location>
</feature>
<name>A0ABN5PQR7_9ACTO</name>
<dbReference type="PANTHER" id="PTHR38096:SF1">
    <property type="entry name" value="ENTEROBACTIN SYNTHASE COMPONENT D"/>
    <property type="match status" value="1"/>
</dbReference>
<keyword evidence="5" id="KW-1185">Reference proteome</keyword>
<dbReference type="Pfam" id="PF01648">
    <property type="entry name" value="ACPS"/>
    <property type="match status" value="1"/>
</dbReference>
<dbReference type="InterPro" id="IPR003542">
    <property type="entry name" value="Enbac_synth_compD-like"/>
</dbReference>
<dbReference type="Proteomes" id="UP000273001">
    <property type="component" value="Chromosome"/>
</dbReference>
<dbReference type="SUPFAM" id="SSF56214">
    <property type="entry name" value="4'-phosphopantetheinyl transferase"/>
    <property type="match status" value="1"/>
</dbReference>
<dbReference type="InterPro" id="IPR008278">
    <property type="entry name" value="4-PPantetheinyl_Trfase_dom"/>
</dbReference>
<dbReference type="InterPro" id="IPR037143">
    <property type="entry name" value="4-PPantetheinyl_Trfase_dom_sf"/>
</dbReference>
<sequence>MLDRVVPPCVVVCEVGTDVEEPLFPAEERHIARAVAKRRAEFTTVRYCARQALRGLGRQRPVMVPGDRGEPTWPDGVVGSLTHCEGYRAAGVARSQEVSSLGIDAEPNSPLPSGVLDVVASAAERDHLGAVSAQRPEVAFDRLLFSIKESVYKAWFPLERCWLGFDDAEVRIDLGGGFQARLQAAAAPWHSVRGAWACSGSHVASVVVMPATF</sequence>
<dbReference type="GO" id="GO:0016740">
    <property type="term" value="F:transferase activity"/>
    <property type="evidence" value="ECO:0007669"/>
    <property type="project" value="UniProtKB-KW"/>
</dbReference>
<accession>A0ABN5PQR7</accession>
<evidence type="ECO:0000313" key="5">
    <source>
        <dbReference type="Proteomes" id="UP000273001"/>
    </source>
</evidence>
<evidence type="ECO:0000259" key="3">
    <source>
        <dbReference type="Pfam" id="PF17837"/>
    </source>
</evidence>